<organism evidence="1 2">
    <name type="scientific">Methylomonas defluvii</name>
    <dbReference type="NCBI Taxonomy" id="3045149"/>
    <lineage>
        <taxon>Bacteria</taxon>
        <taxon>Pseudomonadati</taxon>
        <taxon>Pseudomonadota</taxon>
        <taxon>Gammaproteobacteria</taxon>
        <taxon>Methylococcales</taxon>
        <taxon>Methylococcaceae</taxon>
        <taxon>Methylomonas</taxon>
    </lineage>
</organism>
<protein>
    <recommendedName>
        <fullName evidence="3">Holliday junction resolvase</fullName>
    </recommendedName>
</protein>
<evidence type="ECO:0000313" key="2">
    <source>
        <dbReference type="Proteomes" id="UP001284537"/>
    </source>
</evidence>
<name>A0ABU4UFD6_9GAMM</name>
<sequence>MSKQLHKHTIGLAGEFLVAGELLRRGIMAAVTYGNAKKADVIGINGTTAVSLEVKSTAQSKWVLGSELPADNSSIWILVHLPENEFESPEYFVITSAELRKLLLPQHEAYNAKYREKHGKDFSSKGVVTIQRKLLIDGYLGAWEKVRAALKLM</sequence>
<evidence type="ECO:0008006" key="3">
    <source>
        <dbReference type="Google" id="ProtNLM"/>
    </source>
</evidence>
<gene>
    <name evidence="1" type="ORF">QLH52_12940</name>
</gene>
<comment type="caution">
    <text evidence="1">The sequence shown here is derived from an EMBL/GenBank/DDBJ whole genome shotgun (WGS) entry which is preliminary data.</text>
</comment>
<accession>A0ABU4UFD6</accession>
<dbReference type="RefSeq" id="WP_319961867.1">
    <property type="nucleotide sequence ID" value="NZ_JAXARY010000011.1"/>
</dbReference>
<dbReference type="Proteomes" id="UP001284537">
    <property type="component" value="Unassembled WGS sequence"/>
</dbReference>
<reference evidence="1 2" key="1">
    <citation type="submission" date="2023-11" db="EMBL/GenBank/DDBJ databases">
        <authorList>
            <person name="Ouyang M.-Y."/>
        </authorList>
    </citation>
    <scope>NUCLEOTIDE SEQUENCE [LARGE SCALE GENOMIC DNA]</scope>
    <source>
        <strain evidence="1 2">OY6</strain>
    </source>
</reference>
<proteinExistence type="predicted"/>
<dbReference type="EMBL" id="JAXARY010000011">
    <property type="protein sequence ID" value="MDX8128195.1"/>
    <property type="molecule type" value="Genomic_DNA"/>
</dbReference>
<keyword evidence="2" id="KW-1185">Reference proteome</keyword>
<evidence type="ECO:0000313" key="1">
    <source>
        <dbReference type="EMBL" id="MDX8128195.1"/>
    </source>
</evidence>